<dbReference type="KEGG" id="chya:V22_15700"/>
<dbReference type="InterPro" id="IPR014331">
    <property type="entry name" value="RNA_pol_sigma70_ECF_RHOBA"/>
</dbReference>
<keyword evidence="3" id="KW-0731">Sigma factor</keyword>
<dbReference type="NCBIfam" id="TIGR02937">
    <property type="entry name" value="sigma70-ECF"/>
    <property type="match status" value="1"/>
</dbReference>
<dbReference type="SUPFAM" id="SSF88659">
    <property type="entry name" value="Sigma3 and sigma4 domains of RNA polymerase sigma factors"/>
    <property type="match status" value="1"/>
</dbReference>
<dbReference type="GO" id="GO:0016987">
    <property type="term" value="F:sigma factor activity"/>
    <property type="evidence" value="ECO:0007669"/>
    <property type="project" value="UniProtKB-KW"/>
</dbReference>
<evidence type="ECO:0000259" key="6">
    <source>
        <dbReference type="Pfam" id="PF08281"/>
    </source>
</evidence>
<dbReference type="InterPro" id="IPR013324">
    <property type="entry name" value="RNA_pol_sigma_r3/r4-like"/>
</dbReference>
<sequence length="184" mass="21477">MAAFSVPTTDQANLRNPERQELFVGLLRESYASIHGCVATLIFNRTDLDDVMQEVCITLWRKFDEFEEGTSFRRWACTVAYHIARAYWRKHRRQRGSGLDDEALSQLARVRNAVDELLELRREQLAECLKKLPSPERQLIVEAYSEQKPLGRIARRLNIKTNALYVRLNRIRARLATCIDRLSK</sequence>
<accession>A0A517T7I8</accession>
<dbReference type="NCBIfam" id="TIGR02989">
    <property type="entry name" value="Sig-70_gvs1"/>
    <property type="match status" value="1"/>
</dbReference>
<dbReference type="OrthoDB" id="9782703at2"/>
<dbReference type="Gene3D" id="1.10.10.10">
    <property type="entry name" value="Winged helix-like DNA-binding domain superfamily/Winged helix DNA-binding domain"/>
    <property type="match status" value="1"/>
</dbReference>
<dbReference type="SUPFAM" id="SSF88946">
    <property type="entry name" value="Sigma2 domain of RNA polymerase sigma factors"/>
    <property type="match status" value="1"/>
</dbReference>
<dbReference type="InterPro" id="IPR013249">
    <property type="entry name" value="RNA_pol_sigma70_r4_t2"/>
</dbReference>
<evidence type="ECO:0000313" key="7">
    <source>
        <dbReference type="EMBL" id="QDT64337.1"/>
    </source>
</evidence>
<proteinExistence type="inferred from homology"/>
<dbReference type="Pfam" id="PF08281">
    <property type="entry name" value="Sigma70_r4_2"/>
    <property type="match status" value="1"/>
</dbReference>
<dbReference type="PANTHER" id="PTHR43133:SF51">
    <property type="entry name" value="RNA POLYMERASE SIGMA FACTOR"/>
    <property type="match status" value="1"/>
</dbReference>
<feature type="domain" description="RNA polymerase sigma-70 region 2" evidence="5">
    <location>
        <begin position="35"/>
        <end position="93"/>
    </location>
</feature>
<gene>
    <name evidence="7" type="primary">cnrH_3</name>
    <name evidence="7" type="ORF">V22_15700</name>
</gene>
<evidence type="ECO:0000256" key="3">
    <source>
        <dbReference type="ARBA" id="ARBA00023082"/>
    </source>
</evidence>
<evidence type="ECO:0000256" key="2">
    <source>
        <dbReference type="ARBA" id="ARBA00023015"/>
    </source>
</evidence>
<name>A0A517T7I8_9PLAN</name>
<comment type="similarity">
    <text evidence="1">Belongs to the sigma-70 factor family. ECF subfamily.</text>
</comment>
<dbReference type="Pfam" id="PF04542">
    <property type="entry name" value="Sigma70_r2"/>
    <property type="match status" value="1"/>
</dbReference>
<dbReference type="InterPro" id="IPR013325">
    <property type="entry name" value="RNA_pol_sigma_r2"/>
</dbReference>
<keyword evidence="8" id="KW-1185">Reference proteome</keyword>
<keyword evidence="2" id="KW-0805">Transcription regulation</keyword>
<dbReference type="GO" id="GO:0003677">
    <property type="term" value="F:DNA binding"/>
    <property type="evidence" value="ECO:0007669"/>
    <property type="project" value="InterPro"/>
</dbReference>
<dbReference type="RefSeq" id="WP_145261418.1">
    <property type="nucleotide sequence ID" value="NZ_CP036316.1"/>
</dbReference>
<dbReference type="Proteomes" id="UP000319976">
    <property type="component" value="Chromosome"/>
</dbReference>
<evidence type="ECO:0000256" key="1">
    <source>
        <dbReference type="ARBA" id="ARBA00010641"/>
    </source>
</evidence>
<dbReference type="InterPro" id="IPR039425">
    <property type="entry name" value="RNA_pol_sigma-70-like"/>
</dbReference>
<dbReference type="InterPro" id="IPR007627">
    <property type="entry name" value="RNA_pol_sigma70_r2"/>
</dbReference>
<dbReference type="AlphaFoldDB" id="A0A517T7I8"/>
<evidence type="ECO:0000259" key="5">
    <source>
        <dbReference type="Pfam" id="PF04542"/>
    </source>
</evidence>
<dbReference type="PANTHER" id="PTHR43133">
    <property type="entry name" value="RNA POLYMERASE ECF-TYPE SIGMA FACTO"/>
    <property type="match status" value="1"/>
</dbReference>
<keyword evidence="4" id="KW-0804">Transcription</keyword>
<reference evidence="7 8" key="1">
    <citation type="submission" date="2019-02" db="EMBL/GenBank/DDBJ databases">
        <title>Deep-cultivation of Planctomycetes and their phenomic and genomic characterization uncovers novel biology.</title>
        <authorList>
            <person name="Wiegand S."/>
            <person name="Jogler M."/>
            <person name="Boedeker C."/>
            <person name="Pinto D."/>
            <person name="Vollmers J."/>
            <person name="Rivas-Marin E."/>
            <person name="Kohn T."/>
            <person name="Peeters S.H."/>
            <person name="Heuer A."/>
            <person name="Rast P."/>
            <person name="Oberbeckmann S."/>
            <person name="Bunk B."/>
            <person name="Jeske O."/>
            <person name="Meyerdierks A."/>
            <person name="Storesund J.E."/>
            <person name="Kallscheuer N."/>
            <person name="Luecker S."/>
            <person name="Lage O.M."/>
            <person name="Pohl T."/>
            <person name="Merkel B.J."/>
            <person name="Hornburger P."/>
            <person name="Mueller R.-W."/>
            <person name="Bruemmer F."/>
            <person name="Labrenz M."/>
            <person name="Spormann A.M."/>
            <person name="Op den Camp H."/>
            <person name="Overmann J."/>
            <person name="Amann R."/>
            <person name="Jetten M.S.M."/>
            <person name="Mascher T."/>
            <person name="Medema M.H."/>
            <person name="Devos D.P."/>
            <person name="Kaster A.-K."/>
            <person name="Ovreas L."/>
            <person name="Rohde M."/>
            <person name="Galperin M.Y."/>
            <person name="Jogler C."/>
        </authorList>
    </citation>
    <scope>NUCLEOTIDE SEQUENCE [LARGE SCALE GENOMIC DNA]</scope>
    <source>
        <strain evidence="7 8">V22</strain>
    </source>
</reference>
<evidence type="ECO:0000313" key="8">
    <source>
        <dbReference type="Proteomes" id="UP000319976"/>
    </source>
</evidence>
<dbReference type="GO" id="GO:0006352">
    <property type="term" value="P:DNA-templated transcription initiation"/>
    <property type="evidence" value="ECO:0007669"/>
    <property type="project" value="InterPro"/>
</dbReference>
<dbReference type="Gene3D" id="1.10.1740.10">
    <property type="match status" value="1"/>
</dbReference>
<dbReference type="InterPro" id="IPR036388">
    <property type="entry name" value="WH-like_DNA-bd_sf"/>
</dbReference>
<evidence type="ECO:0000256" key="4">
    <source>
        <dbReference type="ARBA" id="ARBA00023163"/>
    </source>
</evidence>
<dbReference type="EMBL" id="CP036316">
    <property type="protein sequence ID" value="QDT64337.1"/>
    <property type="molecule type" value="Genomic_DNA"/>
</dbReference>
<feature type="domain" description="RNA polymerase sigma factor 70 region 4 type 2" evidence="6">
    <location>
        <begin position="122"/>
        <end position="175"/>
    </location>
</feature>
<organism evidence="7 8">
    <name type="scientific">Calycomorphotria hydatis</name>
    <dbReference type="NCBI Taxonomy" id="2528027"/>
    <lineage>
        <taxon>Bacteria</taxon>
        <taxon>Pseudomonadati</taxon>
        <taxon>Planctomycetota</taxon>
        <taxon>Planctomycetia</taxon>
        <taxon>Planctomycetales</taxon>
        <taxon>Planctomycetaceae</taxon>
        <taxon>Calycomorphotria</taxon>
    </lineage>
</organism>
<protein>
    <submittedName>
        <fullName evidence="7">RNA polymerase sigma factor CnrH</fullName>
    </submittedName>
</protein>
<dbReference type="InterPro" id="IPR014284">
    <property type="entry name" value="RNA_pol_sigma-70_dom"/>
</dbReference>